<evidence type="ECO:0000313" key="1">
    <source>
        <dbReference type="EMBL" id="GBP60746.1"/>
    </source>
</evidence>
<name>A0A4C1XAE4_EUMVA</name>
<organism evidence="1 2">
    <name type="scientific">Eumeta variegata</name>
    <name type="common">Bagworm moth</name>
    <name type="synonym">Eumeta japonica</name>
    <dbReference type="NCBI Taxonomy" id="151549"/>
    <lineage>
        <taxon>Eukaryota</taxon>
        <taxon>Metazoa</taxon>
        <taxon>Ecdysozoa</taxon>
        <taxon>Arthropoda</taxon>
        <taxon>Hexapoda</taxon>
        <taxon>Insecta</taxon>
        <taxon>Pterygota</taxon>
        <taxon>Neoptera</taxon>
        <taxon>Endopterygota</taxon>
        <taxon>Lepidoptera</taxon>
        <taxon>Glossata</taxon>
        <taxon>Ditrysia</taxon>
        <taxon>Tineoidea</taxon>
        <taxon>Psychidae</taxon>
        <taxon>Oiketicinae</taxon>
        <taxon>Eumeta</taxon>
    </lineage>
</organism>
<dbReference type="Proteomes" id="UP000299102">
    <property type="component" value="Unassembled WGS sequence"/>
</dbReference>
<protein>
    <submittedName>
        <fullName evidence="1">Uncharacterized protein</fullName>
    </submittedName>
</protein>
<accession>A0A4C1XAE4</accession>
<gene>
    <name evidence="1" type="ORF">EVAR_47484_1</name>
</gene>
<keyword evidence="2" id="KW-1185">Reference proteome</keyword>
<dbReference type="EMBL" id="BGZK01000794">
    <property type="protein sequence ID" value="GBP60746.1"/>
    <property type="molecule type" value="Genomic_DNA"/>
</dbReference>
<proteinExistence type="predicted"/>
<evidence type="ECO:0000313" key="2">
    <source>
        <dbReference type="Proteomes" id="UP000299102"/>
    </source>
</evidence>
<comment type="caution">
    <text evidence="1">The sequence shown here is derived from an EMBL/GenBank/DDBJ whole genome shotgun (WGS) entry which is preliminary data.</text>
</comment>
<dbReference type="AlphaFoldDB" id="A0A4C1XAE4"/>
<reference evidence="1 2" key="1">
    <citation type="journal article" date="2019" name="Commun. Biol.">
        <title>The bagworm genome reveals a unique fibroin gene that provides high tensile strength.</title>
        <authorList>
            <person name="Kono N."/>
            <person name="Nakamura H."/>
            <person name="Ohtoshi R."/>
            <person name="Tomita M."/>
            <person name="Numata K."/>
            <person name="Arakawa K."/>
        </authorList>
    </citation>
    <scope>NUCLEOTIDE SEQUENCE [LARGE SCALE GENOMIC DNA]</scope>
</reference>
<sequence length="230" mass="26898">MILEGWRKQGSAHTIDRDELLVMSDFQGANEHASYQMVDAAHGPSQLERNQRHLFAVSDTCGHVDALLLRERPPPPSRPPPPTPPSATLNRWMHLVATLANATANMRLRLLFMFICSLVSKRDRDSERYELRDREREKNIEKREMRIEWKRKKESEKNCVKKRQSYRTGNKIKTGIGNEIRSRIRLVLDRKCSTRLDVYFNKNKRRSAQFSPRANEALIVMSYRPIIKSK</sequence>